<dbReference type="SUPFAM" id="SSF101941">
    <property type="entry name" value="NAC domain"/>
    <property type="match status" value="1"/>
</dbReference>
<dbReference type="PANTHER" id="PTHR31744:SF212">
    <property type="entry name" value="PROTEIN SOMBRERO-LIKE ISOFORM X2"/>
    <property type="match status" value="1"/>
</dbReference>
<dbReference type="InterPro" id="IPR036093">
    <property type="entry name" value="NAC_dom_sf"/>
</dbReference>
<dbReference type="GO" id="GO:0048829">
    <property type="term" value="P:root cap development"/>
    <property type="evidence" value="ECO:0007669"/>
    <property type="project" value="EnsemblPlants"/>
</dbReference>
<dbReference type="InterPro" id="IPR003441">
    <property type="entry name" value="NAC-dom"/>
</dbReference>
<dbReference type="RefSeq" id="XP_039143798.1">
    <property type="nucleotide sequence ID" value="XM_039287864.1"/>
</dbReference>
<dbReference type="PROSITE" id="PS51005">
    <property type="entry name" value="NAC"/>
    <property type="match status" value="1"/>
</dbReference>
<dbReference type="GeneID" id="120280893"/>
<sequence length="314" mass="35864">MNPVNGQITVPPGFRFHPTDEELLYYYLRKKVAYEAIDLDVIRDVDLNKLEPWDLKDKCRIGSGPQNEYYFFSHKDKKYPTGTRTNRATAAGFWKATGRDKAIHLSNSKRIGMRKTLVFYTGRAPHGQKTDWIMHEYRLDETNSEVQEDGWVVCRVFKKKNNQRGIPPEQILEDHELVNVRASSSAPVDEKHLYHQMQYEHSLIDNSMHLPQLLSSEQSAPPPFMPPSSLSSLDLECSQNLMKLMTSNGEVLVPQERFNGSDWSILDKLLGNIPPTQLMHMGSSSSSTSSSSAPAHRFPLQYLGCETDLMKFTK</sequence>
<keyword evidence="2" id="KW-0238">DNA-binding</keyword>
<keyword evidence="4" id="KW-0539">Nucleus</keyword>
<proteinExistence type="predicted"/>
<feature type="domain" description="NAC" evidence="5">
    <location>
        <begin position="10"/>
        <end position="159"/>
    </location>
</feature>
<dbReference type="GO" id="GO:0005634">
    <property type="term" value="C:nucleus"/>
    <property type="evidence" value="ECO:0007669"/>
    <property type="project" value="EnsemblPlants"/>
</dbReference>
<accession>A0AB40CUS3</accession>
<keyword evidence="1" id="KW-0805">Transcription regulation</keyword>
<evidence type="ECO:0000313" key="6">
    <source>
        <dbReference type="Proteomes" id="UP001515500"/>
    </source>
</evidence>
<dbReference type="AlphaFoldDB" id="A0AB40CUS3"/>
<dbReference type="GO" id="GO:0009834">
    <property type="term" value="P:plant-type secondary cell wall biogenesis"/>
    <property type="evidence" value="ECO:0007669"/>
    <property type="project" value="EnsemblPlants"/>
</dbReference>
<evidence type="ECO:0000313" key="7">
    <source>
        <dbReference type="RefSeq" id="XP_039143798.1"/>
    </source>
</evidence>
<evidence type="ECO:0000256" key="2">
    <source>
        <dbReference type="ARBA" id="ARBA00023125"/>
    </source>
</evidence>
<evidence type="ECO:0000256" key="1">
    <source>
        <dbReference type="ARBA" id="ARBA00023015"/>
    </source>
</evidence>
<organism evidence="6 7">
    <name type="scientific">Dioscorea cayennensis subsp. rotundata</name>
    <name type="common">White Guinea yam</name>
    <name type="synonym">Dioscorea rotundata</name>
    <dbReference type="NCBI Taxonomy" id="55577"/>
    <lineage>
        <taxon>Eukaryota</taxon>
        <taxon>Viridiplantae</taxon>
        <taxon>Streptophyta</taxon>
        <taxon>Embryophyta</taxon>
        <taxon>Tracheophyta</taxon>
        <taxon>Spermatophyta</taxon>
        <taxon>Magnoliopsida</taxon>
        <taxon>Liliopsida</taxon>
        <taxon>Dioscoreales</taxon>
        <taxon>Dioscoreaceae</taxon>
        <taxon>Dioscorea</taxon>
    </lineage>
</organism>
<gene>
    <name evidence="7" type="primary">LOC120280893</name>
</gene>
<dbReference type="FunFam" id="2.170.150.80:FF:000003">
    <property type="entry name" value="NAC domain-containing protein"/>
    <property type="match status" value="1"/>
</dbReference>
<dbReference type="GO" id="GO:0010455">
    <property type="term" value="P:positive regulation of cell fate commitment"/>
    <property type="evidence" value="ECO:0007669"/>
    <property type="project" value="EnsemblPlants"/>
</dbReference>
<dbReference type="Proteomes" id="UP001515500">
    <property type="component" value="Chromosome 17"/>
</dbReference>
<dbReference type="Pfam" id="PF02365">
    <property type="entry name" value="NAM"/>
    <property type="match status" value="1"/>
</dbReference>
<evidence type="ECO:0000259" key="5">
    <source>
        <dbReference type="PROSITE" id="PS51005"/>
    </source>
</evidence>
<dbReference type="Gene3D" id="2.170.150.80">
    <property type="entry name" value="NAC domain"/>
    <property type="match status" value="1"/>
</dbReference>
<dbReference type="GO" id="GO:0006355">
    <property type="term" value="P:regulation of DNA-templated transcription"/>
    <property type="evidence" value="ECO:0007669"/>
    <property type="project" value="EnsemblPlants"/>
</dbReference>
<keyword evidence="6" id="KW-1185">Reference proteome</keyword>
<dbReference type="GO" id="GO:0003677">
    <property type="term" value="F:DNA binding"/>
    <property type="evidence" value="ECO:0007669"/>
    <property type="project" value="UniProtKB-KW"/>
</dbReference>
<protein>
    <submittedName>
        <fullName evidence="7">Protein SOMBRERO-like</fullName>
    </submittedName>
</protein>
<dbReference type="PANTHER" id="PTHR31744">
    <property type="entry name" value="PROTEIN CUP-SHAPED COTYLEDON 2-RELATED"/>
    <property type="match status" value="1"/>
</dbReference>
<name>A0AB40CUS3_DIOCR</name>
<evidence type="ECO:0000256" key="3">
    <source>
        <dbReference type="ARBA" id="ARBA00023163"/>
    </source>
</evidence>
<reference evidence="7" key="1">
    <citation type="submission" date="2025-08" db="UniProtKB">
        <authorList>
            <consortium name="RefSeq"/>
        </authorList>
    </citation>
    <scope>IDENTIFICATION</scope>
</reference>
<evidence type="ECO:0000256" key="4">
    <source>
        <dbReference type="ARBA" id="ARBA00023242"/>
    </source>
</evidence>
<keyword evidence="3" id="KW-0804">Transcription</keyword>
<dbReference type="GO" id="GO:0003002">
    <property type="term" value="P:regionalization"/>
    <property type="evidence" value="ECO:0007669"/>
    <property type="project" value="EnsemblPlants"/>
</dbReference>